<dbReference type="Proteomes" id="UP000025227">
    <property type="component" value="Unplaced"/>
</dbReference>
<feature type="domain" description="Reverse transcriptase" evidence="1">
    <location>
        <begin position="1"/>
        <end position="224"/>
    </location>
</feature>
<dbReference type="OrthoDB" id="6159941at2759"/>
<dbReference type="InterPro" id="IPR000477">
    <property type="entry name" value="RT_dom"/>
</dbReference>
<reference evidence="3" key="1">
    <citation type="submission" date="2020-12" db="UniProtKB">
        <authorList>
            <consortium name="WormBaseParasite"/>
        </authorList>
    </citation>
    <scope>IDENTIFICATION</scope>
    <source>
        <strain evidence="3">MHco3</strain>
    </source>
</reference>
<dbReference type="PANTHER" id="PTHR47027">
    <property type="entry name" value="REVERSE TRANSCRIPTASE DOMAIN-CONTAINING PROTEIN"/>
    <property type="match status" value="1"/>
</dbReference>
<dbReference type="PROSITE" id="PS50878">
    <property type="entry name" value="RT_POL"/>
    <property type="match status" value="1"/>
</dbReference>
<evidence type="ECO:0000313" key="3">
    <source>
        <dbReference type="WBParaSite" id="HCON_00175810-00001"/>
    </source>
</evidence>
<name>A0A7I4Z165_HAECO</name>
<protein>
    <submittedName>
        <fullName evidence="3">Reverse transcriptase domain-containing protein</fullName>
    </submittedName>
</protein>
<dbReference type="Pfam" id="PF00078">
    <property type="entry name" value="RVT_1"/>
    <property type="match status" value="1"/>
</dbReference>
<dbReference type="WBParaSite" id="HCON_00175810-00001">
    <property type="protein sequence ID" value="HCON_00175810-00001"/>
    <property type="gene ID" value="HCON_00175810"/>
</dbReference>
<sequence length="289" mass="32867">MTRKPPPDGPQANIEELEPCRATDGVLQPDSRIRDIVELTTTQCGFMAGCSTIDALHAICLLLEKHHGKQTPVYLAFVNLEKVFDRVPRDVILYALRQHGAPGELKEWVCILHSRPKSRVQRQRAVDGFFHLRRSTPRLCVILTTFYCCHGYHYKRSPGAGSSTLLYADDEILDSEEESALEQKVQAWSDRLTMFGLRLNFKKTEYLTTDPSEPGSIKISGTELTRTTTFNCDWLLPLMAGWVPKRILTVNAAWLKWRSMIGVCVKKMAERPKSKIHRTVIRPIAIYDA</sequence>
<dbReference type="PANTHER" id="PTHR47027:SF20">
    <property type="entry name" value="REVERSE TRANSCRIPTASE-LIKE PROTEIN WITH RNA-DIRECTED DNA POLYMERASE DOMAIN"/>
    <property type="match status" value="1"/>
</dbReference>
<evidence type="ECO:0000259" key="1">
    <source>
        <dbReference type="PROSITE" id="PS50878"/>
    </source>
</evidence>
<proteinExistence type="predicted"/>
<accession>A0A7I4Z165</accession>
<keyword evidence="2" id="KW-1185">Reference proteome</keyword>
<evidence type="ECO:0000313" key="2">
    <source>
        <dbReference type="Proteomes" id="UP000025227"/>
    </source>
</evidence>
<dbReference type="AlphaFoldDB" id="A0A7I4Z165"/>
<organism evidence="2 3">
    <name type="scientific">Haemonchus contortus</name>
    <name type="common">Barber pole worm</name>
    <dbReference type="NCBI Taxonomy" id="6289"/>
    <lineage>
        <taxon>Eukaryota</taxon>
        <taxon>Metazoa</taxon>
        <taxon>Ecdysozoa</taxon>
        <taxon>Nematoda</taxon>
        <taxon>Chromadorea</taxon>
        <taxon>Rhabditida</taxon>
        <taxon>Rhabditina</taxon>
        <taxon>Rhabditomorpha</taxon>
        <taxon>Strongyloidea</taxon>
        <taxon>Trichostrongylidae</taxon>
        <taxon>Haemonchus</taxon>
    </lineage>
</organism>